<gene>
    <name evidence="1" type="ORF">ATO11_14610</name>
</gene>
<dbReference type="Proteomes" id="UP000036938">
    <property type="component" value="Unassembled WGS sequence"/>
</dbReference>
<evidence type="ECO:0000313" key="1">
    <source>
        <dbReference type="EMBL" id="KNG93130.1"/>
    </source>
</evidence>
<dbReference type="EMBL" id="AQQZ01000006">
    <property type="protein sequence ID" value="KNG93130.1"/>
    <property type="molecule type" value="Genomic_DNA"/>
</dbReference>
<name>A0A0L1JMZ3_9RHOB</name>
<sequence>MTMMTTETPRIAERTFGFGWSHRILTWIEKALETPSQRKLRLRIARIEALRNLSDEALAARGLTRETISASVFADQV</sequence>
<evidence type="ECO:0000313" key="2">
    <source>
        <dbReference type="Proteomes" id="UP000036938"/>
    </source>
</evidence>
<protein>
    <recommendedName>
        <fullName evidence="3">DUF1127 domain-containing protein</fullName>
    </recommendedName>
</protein>
<organism evidence="1 2">
    <name type="scientific">Pseudaestuariivita atlantica</name>
    <dbReference type="NCBI Taxonomy" id="1317121"/>
    <lineage>
        <taxon>Bacteria</taxon>
        <taxon>Pseudomonadati</taxon>
        <taxon>Pseudomonadota</taxon>
        <taxon>Alphaproteobacteria</taxon>
        <taxon>Rhodobacterales</taxon>
        <taxon>Paracoccaceae</taxon>
        <taxon>Pseudaestuariivita</taxon>
    </lineage>
</organism>
<dbReference type="AlphaFoldDB" id="A0A0L1JMZ3"/>
<accession>A0A0L1JMZ3</accession>
<keyword evidence="2" id="KW-1185">Reference proteome</keyword>
<proteinExistence type="predicted"/>
<evidence type="ECO:0008006" key="3">
    <source>
        <dbReference type="Google" id="ProtNLM"/>
    </source>
</evidence>
<comment type="caution">
    <text evidence="1">The sequence shown here is derived from an EMBL/GenBank/DDBJ whole genome shotgun (WGS) entry which is preliminary data.</text>
</comment>
<dbReference type="RefSeq" id="WP_050531632.1">
    <property type="nucleotide sequence ID" value="NZ_AQQZ01000006.1"/>
</dbReference>
<reference evidence="1 2" key="1">
    <citation type="journal article" date="2015" name="Int. J. Syst. Evol. Microbiol.">
        <title>Aestuariivita atlantica sp. nov., isolated from deep sea sediment of the Atlantic Ocean.</title>
        <authorList>
            <person name="Li G."/>
            <person name="Lai Q."/>
            <person name="Du Y."/>
            <person name="Liu X."/>
            <person name="Sun F."/>
            <person name="Shao Z."/>
        </authorList>
    </citation>
    <scope>NUCLEOTIDE SEQUENCE [LARGE SCALE GENOMIC DNA]</scope>
    <source>
        <strain evidence="1 2">22II-S11-z3</strain>
    </source>
</reference>